<reference evidence="3" key="1">
    <citation type="submission" date="2022-06" db="EMBL/GenBank/DDBJ databases">
        <title>Rothia sp. isolated from sandalwood seedling.</title>
        <authorList>
            <person name="Tuikhar N."/>
            <person name="Kirdat K."/>
            <person name="Thorat V."/>
            <person name="Swetha P."/>
            <person name="Padma S."/>
            <person name="Sundararaj R."/>
            <person name="Yadav A."/>
        </authorList>
    </citation>
    <scope>NUCLEOTIDE SEQUENCE</scope>
    <source>
        <strain evidence="3">AR01</strain>
    </source>
</reference>
<dbReference type="AlphaFoldDB" id="A0A9X2HCN8"/>
<sequence>MYLSSVFPTRMRPTALVILLVMALLAALLSPTAARAMTSPDAEHASDSVQAAQRSITAVQERSETLIKTPAPDPGPPEALPSLTTEAGGGIELPRFSDQPLRMTDSSGSVLEITSPAAHDASRGVASPDGVITYPTQGSHIHSLIPTDSGVQQLITLIDESAPDRYVYDLTLNPEHIIEPQDDGSIHINRPDGSLETAIAAPWAQDASGRDIPTRFEIKDDQLVQFIDHQKAENVAYPIVADPFWLAPAVVRCLIGIGINGPTITRIMQTGTPQALIAAGGYAALRCLMGR</sequence>
<dbReference type="Proteomes" id="UP001139502">
    <property type="component" value="Unassembled WGS sequence"/>
</dbReference>
<feature type="region of interest" description="Disordered" evidence="1">
    <location>
        <begin position="39"/>
        <end position="58"/>
    </location>
</feature>
<comment type="caution">
    <text evidence="3">The sequence shown here is derived from an EMBL/GenBank/DDBJ whole genome shotgun (WGS) entry which is preliminary data.</text>
</comment>
<feature type="compositionally biased region" description="Polar residues" evidence="1">
    <location>
        <begin position="47"/>
        <end position="58"/>
    </location>
</feature>
<accession>A0A9X2HCN8</accession>
<proteinExistence type="predicted"/>
<evidence type="ECO:0000313" key="3">
    <source>
        <dbReference type="EMBL" id="MCP3424684.1"/>
    </source>
</evidence>
<gene>
    <name evidence="3" type="ORF">NBM05_01200</name>
</gene>
<keyword evidence="4" id="KW-1185">Reference proteome</keyword>
<protein>
    <submittedName>
        <fullName evidence="3">Uncharacterized protein</fullName>
    </submittedName>
</protein>
<evidence type="ECO:0000256" key="1">
    <source>
        <dbReference type="SAM" id="MobiDB-lite"/>
    </source>
</evidence>
<organism evidence="3 4">
    <name type="scientific">Rothia santali</name>
    <dbReference type="NCBI Taxonomy" id="2949643"/>
    <lineage>
        <taxon>Bacteria</taxon>
        <taxon>Bacillati</taxon>
        <taxon>Actinomycetota</taxon>
        <taxon>Actinomycetes</taxon>
        <taxon>Micrococcales</taxon>
        <taxon>Micrococcaceae</taxon>
        <taxon>Rothia</taxon>
    </lineage>
</organism>
<dbReference type="EMBL" id="JANAFB010000002">
    <property type="protein sequence ID" value="MCP3424684.1"/>
    <property type="molecule type" value="Genomic_DNA"/>
</dbReference>
<evidence type="ECO:0000313" key="4">
    <source>
        <dbReference type="Proteomes" id="UP001139502"/>
    </source>
</evidence>
<name>A0A9X2HCN8_9MICC</name>
<dbReference type="RefSeq" id="WP_254164475.1">
    <property type="nucleotide sequence ID" value="NZ_JANAFB010000002.1"/>
</dbReference>
<feature type="signal peptide" evidence="2">
    <location>
        <begin position="1"/>
        <end position="36"/>
    </location>
</feature>
<evidence type="ECO:0000256" key="2">
    <source>
        <dbReference type="SAM" id="SignalP"/>
    </source>
</evidence>
<keyword evidence="2" id="KW-0732">Signal</keyword>
<feature type="chain" id="PRO_5040754822" evidence="2">
    <location>
        <begin position="37"/>
        <end position="291"/>
    </location>
</feature>